<dbReference type="PANTHER" id="PTHR21624">
    <property type="entry name" value="STEROL DESATURASE-RELATED PROTEIN"/>
    <property type="match status" value="1"/>
</dbReference>
<keyword evidence="5" id="KW-0443">Lipid metabolism</keyword>
<dbReference type="GO" id="GO:0012505">
    <property type="term" value="C:endomembrane system"/>
    <property type="evidence" value="ECO:0007669"/>
    <property type="project" value="UniProtKB-SubCell"/>
</dbReference>
<keyword evidence="6 8" id="KW-0472">Membrane</keyword>
<dbReference type="RefSeq" id="WP_149611705.1">
    <property type="nucleotide sequence ID" value="NZ_VTUX01000005.1"/>
</dbReference>
<keyword evidence="3 8" id="KW-1133">Transmembrane helix</keyword>
<name>A0A5B0WTZ5_9GAMM</name>
<evidence type="ECO:0000256" key="2">
    <source>
        <dbReference type="ARBA" id="ARBA00022692"/>
    </source>
</evidence>
<feature type="transmembrane region" description="Helical" evidence="8">
    <location>
        <begin position="25"/>
        <end position="45"/>
    </location>
</feature>
<dbReference type="PANTHER" id="PTHR21624:SF1">
    <property type="entry name" value="ALKYLGLYCEROL MONOOXYGENASE"/>
    <property type="match status" value="1"/>
</dbReference>
<dbReference type="GO" id="GO:0006643">
    <property type="term" value="P:membrane lipid metabolic process"/>
    <property type="evidence" value="ECO:0007669"/>
    <property type="project" value="TreeGrafter"/>
</dbReference>
<accession>A0A5B0WTZ5</accession>
<dbReference type="Proteomes" id="UP000323708">
    <property type="component" value="Unassembled WGS sequence"/>
</dbReference>
<evidence type="ECO:0000313" key="10">
    <source>
        <dbReference type="EMBL" id="KAA1190550.1"/>
    </source>
</evidence>
<protein>
    <submittedName>
        <fullName evidence="10">Sterol desaturase family protein</fullName>
    </submittedName>
</protein>
<dbReference type="Pfam" id="PF04116">
    <property type="entry name" value="FA_hydroxylase"/>
    <property type="match status" value="1"/>
</dbReference>
<organism evidence="10 11">
    <name type="scientific">Pseudohalioglobus sediminis</name>
    <dbReference type="NCBI Taxonomy" id="2606449"/>
    <lineage>
        <taxon>Bacteria</taxon>
        <taxon>Pseudomonadati</taxon>
        <taxon>Pseudomonadota</taxon>
        <taxon>Gammaproteobacteria</taxon>
        <taxon>Cellvibrionales</taxon>
        <taxon>Halieaceae</taxon>
        <taxon>Pseudohalioglobus</taxon>
    </lineage>
</organism>
<evidence type="ECO:0000256" key="1">
    <source>
        <dbReference type="ARBA" id="ARBA00004127"/>
    </source>
</evidence>
<proteinExistence type="predicted"/>
<feature type="transmembrane region" description="Helical" evidence="8">
    <location>
        <begin position="148"/>
        <end position="167"/>
    </location>
</feature>
<dbReference type="EMBL" id="VTUX01000005">
    <property type="protein sequence ID" value="KAA1190550.1"/>
    <property type="molecule type" value="Genomic_DNA"/>
</dbReference>
<evidence type="ECO:0000256" key="8">
    <source>
        <dbReference type="SAM" id="Phobius"/>
    </source>
</evidence>
<evidence type="ECO:0000256" key="7">
    <source>
        <dbReference type="SAM" id="MobiDB-lite"/>
    </source>
</evidence>
<dbReference type="GO" id="GO:0016020">
    <property type="term" value="C:membrane"/>
    <property type="evidence" value="ECO:0007669"/>
    <property type="project" value="GOC"/>
</dbReference>
<evidence type="ECO:0000256" key="4">
    <source>
        <dbReference type="ARBA" id="ARBA00023002"/>
    </source>
</evidence>
<feature type="compositionally biased region" description="Basic and acidic residues" evidence="7">
    <location>
        <begin position="298"/>
        <end position="307"/>
    </location>
</feature>
<feature type="transmembrane region" description="Helical" evidence="8">
    <location>
        <begin position="92"/>
        <end position="115"/>
    </location>
</feature>
<evidence type="ECO:0000256" key="3">
    <source>
        <dbReference type="ARBA" id="ARBA00022989"/>
    </source>
</evidence>
<dbReference type="GO" id="GO:0008610">
    <property type="term" value="P:lipid biosynthetic process"/>
    <property type="evidence" value="ECO:0007669"/>
    <property type="project" value="InterPro"/>
</dbReference>
<dbReference type="InterPro" id="IPR051689">
    <property type="entry name" value="Sterol_desaturase/TMEM195"/>
</dbReference>
<evidence type="ECO:0000256" key="6">
    <source>
        <dbReference type="ARBA" id="ARBA00023136"/>
    </source>
</evidence>
<keyword evidence="11" id="KW-1185">Reference proteome</keyword>
<dbReference type="GO" id="GO:0050479">
    <property type="term" value="F:glyceryl-ether monooxygenase activity"/>
    <property type="evidence" value="ECO:0007669"/>
    <property type="project" value="TreeGrafter"/>
</dbReference>
<feature type="region of interest" description="Disordered" evidence="7">
    <location>
        <begin position="298"/>
        <end position="322"/>
    </location>
</feature>
<sequence>MISERFGEAMLTIQNLVAALPASQLLTLSALPIILLLATVEWFHFRETDIFEVRDSAASIAMGAMYVLIAEGVMVVALVLPAYEWLYQFRLLSLELTAASLMILFLLVDFCFYLFHLAAHRVRFLWGVHEVHHASEHFNYTVAFRQSVLYAVVGVYVFFIPAVLLGFTPESVLLMLAANLVFQIFPHTQWFGRFPKPIEWMFNTPSNHRVHHGRNPGYVDRNMGGVLMIWDHLFGTYAVESPDEQVEYGVVSLINSTPGYNPIKLTFREYARMFKDASRPGPLSLRLKHLWAPPEWERPAIAPERDQQNPGTQSPRQLRHLS</sequence>
<reference evidence="10 11" key="1">
    <citation type="submission" date="2019-09" db="EMBL/GenBank/DDBJ databases">
        <authorList>
            <person name="Chen X.-Y."/>
        </authorList>
    </citation>
    <scope>NUCLEOTIDE SEQUENCE [LARGE SCALE GENOMIC DNA]</scope>
    <source>
        <strain evidence="10 11">NY5</strain>
    </source>
</reference>
<dbReference type="InterPro" id="IPR006694">
    <property type="entry name" value="Fatty_acid_hydroxylase"/>
</dbReference>
<dbReference type="GO" id="GO:0005506">
    <property type="term" value="F:iron ion binding"/>
    <property type="evidence" value="ECO:0007669"/>
    <property type="project" value="InterPro"/>
</dbReference>
<feature type="domain" description="Fatty acid hydroxylase" evidence="9">
    <location>
        <begin position="102"/>
        <end position="236"/>
    </location>
</feature>
<keyword evidence="2 8" id="KW-0812">Transmembrane</keyword>
<comment type="caution">
    <text evidence="10">The sequence shown here is derived from an EMBL/GenBank/DDBJ whole genome shotgun (WGS) entry which is preliminary data.</text>
</comment>
<evidence type="ECO:0000313" key="11">
    <source>
        <dbReference type="Proteomes" id="UP000323708"/>
    </source>
</evidence>
<comment type="subcellular location">
    <subcellularLocation>
        <location evidence="1">Endomembrane system</location>
        <topology evidence="1">Multi-pass membrane protein</topology>
    </subcellularLocation>
</comment>
<feature type="transmembrane region" description="Helical" evidence="8">
    <location>
        <begin position="57"/>
        <end position="80"/>
    </location>
</feature>
<dbReference type="AlphaFoldDB" id="A0A5B0WTZ5"/>
<evidence type="ECO:0000259" key="9">
    <source>
        <dbReference type="Pfam" id="PF04116"/>
    </source>
</evidence>
<evidence type="ECO:0000256" key="5">
    <source>
        <dbReference type="ARBA" id="ARBA00023098"/>
    </source>
</evidence>
<gene>
    <name evidence="10" type="ORF">F0M18_12115</name>
</gene>
<keyword evidence="4" id="KW-0560">Oxidoreductase</keyword>